<evidence type="ECO:0000256" key="3">
    <source>
        <dbReference type="SAM" id="MobiDB-lite"/>
    </source>
</evidence>
<dbReference type="InterPro" id="IPR032675">
    <property type="entry name" value="LRR_dom_sf"/>
</dbReference>
<dbReference type="Gene3D" id="3.80.10.10">
    <property type="entry name" value="Ribonuclease Inhibitor"/>
    <property type="match status" value="7"/>
</dbReference>
<keyword evidence="2" id="KW-0677">Repeat</keyword>
<dbReference type="Proteomes" id="UP000694680">
    <property type="component" value="Chromosome 22"/>
</dbReference>
<dbReference type="Pfam" id="PF14580">
    <property type="entry name" value="LRR_9"/>
    <property type="match status" value="1"/>
</dbReference>
<dbReference type="Ensembl" id="ENSGWIT00000014265.1">
    <property type="protein sequence ID" value="ENSGWIP00000012818.1"/>
    <property type="gene ID" value="ENSGWIG00000007293.1"/>
</dbReference>
<evidence type="ECO:0000256" key="1">
    <source>
        <dbReference type="ARBA" id="ARBA00022614"/>
    </source>
</evidence>
<reference evidence="4" key="3">
    <citation type="submission" date="2025-09" db="UniProtKB">
        <authorList>
            <consortium name="Ensembl"/>
        </authorList>
    </citation>
    <scope>IDENTIFICATION</scope>
</reference>
<dbReference type="PANTHER" id="PTHR46652:SF3">
    <property type="entry name" value="LEUCINE-RICH REPEAT-CONTAINING PROTEIN 9"/>
    <property type="match status" value="1"/>
</dbReference>
<dbReference type="InterPro" id="IPR025875">
    <property type="entry name" value="Leu-rich_rpt_4"/>
</dbReference>
<gene>
    <name evidence="4" type="primary">lrrc9</name>
</gene>
<proteinExistence type="predicted"/>
<evidence type="ECO:0000313" key="5">
    <source>
        <dbReference type="Proteomes" id="UP000694680"/>
    </source>
</evidence>
<dbReference type="PANTHER" id="PTHR46652">
    <property type="entry name" value="LEUCINE-RICH REPEAT AND IQ DOMAIN-CONTAINING PROTEIN 1-RELATED"/>
    <property type="match status" value="1"/>
</dbReference>
<feature type="compositionally biased region" description="Polar residues" evidence="3">
    <location>
        <begin position="1263"/>
        <end position="1281"/>
    </location>
</feature>
<organism evidence="4 5">
    <name type="scientific">Gouania willdenowi</name>
    <name type="common">Blunt-snouted clingfish</name>
    <name type="synonym">Lepadogaster willdenowi</name>
    <dbReference type="NCBI Taxonomy" id="441366"/>
    <lineage>
        <taxon>Eukaryota</taxon>
        <taxon>Metazoa</taxon>
        <taxon>Chordata</taxon>
        <taxon>Craniata</taxon>
        <taxon>Vertebrata</taxon>
        <taxon>Euteleostomi</taxon>
        <taxon>Actinopterygii</taxon>
        <taxon>Neopterygii</taxon>
        <taxon>Teleostei</taxon>
        <taxon>Neoteleostei</taxon>
        <taxon>Acanthomorphata</taxon>
        <taxon>Ovalentaria</taxon>
        <taxon>Blenniimorphae</taxon>
        <taxon>Blenniiformes</taxon>
        <taxon>Gobiesocoidei</taxon>
        <taxon>Gobiesocidae</taxon>
        <taxon>Gobiesocinae</taxon>
        <taxon>Gouania</taxon>
    </lineage>
</organism>
<dbReference type="InterPro" id="IPR050836">
    <property type="entry name" value="SDS22/Internalin_LRR"/>
</dbReference>
<name>A0A8C5DWS7_GOUWI</name>
<dbReference type="InterPro" id="IPR001611">
    <property type="entry name" value="Leu-rich_rpt"/>
</dbReference>
<evidence type="ECO:0000313" key="4">
    <source>
        <dbReference type="Ensembl" id="ENSGWIP00000012818.1"/>
    </source>
</evidence>
<dbReference type="InterPro" id="IPR003591">
    <property type="entry name" value="Leu-rich_rpt_typical-subtyp"/>
</dbReference>
<keyword evidence="5" id="KW-1185">Reference proteome</keyword>
<dbReference type="Pfam" id="PF13855">
    <property type="entry name" value="LRR_8"/>
    <property type="match status" value="1"/>
</dbReference>
<dbReference type="SUPFAM" id="SSF52047">
    <property type="entry name" value="RNI-like"/>
    <property type="match status" value="1"/>
</dbReference>
<protein>
    <recommendedName>
        <fullName evidence="6">Leucine rich repeat containing 9</fullName>
    </recommendedName>
</protein>
<dbReference type="Pfam" id="PF12799">
    <property type="entry name" value="LRR_4"/>
    <property type="match status" value="1"/>
</dbReference>
<dbReference type="PROSITE" id="PS51450">
    <property type="entry name" value="LRR"/>
    <property type="match status" value="14"/>
</dbReference>
<dbReference type="SMART" id="SM00369">
    <property type="entry name" value="LRR_TYP"/>
    <property type="match status" value="12"/>
</dbReference>
<feature type="region of interest" description="Disordered" evidence="3">
    <location>
        <begin position="1251"/>
        <end position="1294"/>
    </location>
</feature>
<reference evidence="4" key="1">
    <citation type="submission" date="2020-06" db="EMBL/GenBank/DDBJ databases">
        <authorList>
            <consortium name="Wellcome Sanger Institute Data Sharing"/>
        </authorList>
    </citation>
    <scope>NUCLEOTIDE SEQUENCE [LARGE SCALE GENOMIC DNA]</scope>
</reference>
<accession>A0A8C5DWS7</accession>
<reference evidence="4" key="2">
    <citation type="submission" date="2025-08" db="UniProtKB">
        <authorList>
            <consortium name="Ensembl"/>
        </authorList>
    </citation>
    <scope>IDENTIFICATION</scope>
</reference>
<sequence>MLGGENALKGCIINGLCYEKIAQEGSNTTSLELFFSGYPRMVGLSLFSNLCQLTIVNQNVELIQGLECCPLLSELWIAECHLTEISGLQSCSQLEKLYLYSNQISEIKNLDMLENLQVLWLSNNCISTIQGLDTLQNLEELNLADNNIKKIGHSLKSNVNLHNLNLSGNKISSFKELIMLTNLPHLADLALQEKMSTPNPVCQLSNYATHVLYHMPGLQRLDNYIVSNRKIKEAAESAVLKKLMYYNMRVRNAQRNLAETQSSLREKKKALLQIPEESVRTLSHSLKSVCKLLCFPLSVKVFTSDRDRITENLLLSKKCIWYAVRKHAFSSLFSRIEALYKQDLALAENRLDSLVEFLLMELESVGNIRLEEGSSADVWFSSCRDLLLSRFCPSDYKIKSIKDIQINRVVRIHNNALRHRFEHKMHSLFAFGGEGVIPLSNVLSVAEEPRIEYALRQAGQSGSKHPIDSVPFRHGEVLTLYESCSTKMQECNLRRRQWFLFDHELILPEYIIYFEYITGVNMHYFALTFQYIDEEPHSLLSHDADREASLSHDVTVDQSVLDMEPTLQPQPKLLSLDDLTQVDVLSQITVLNLHNSNLTKIKEISILSSLRHLTISFNEFTHLADVSHMPSLEILDASFNHLVSLDGLQRLRNLKQLDVRWNKLTKAKEDTAVLRKHTPALLRLDVRYNPWNTECDVMRRMMILSQLTTLTHLDDVLVSQEEAAQAAKKAAGSEINQVSLLVHGRTDVERPRCLSLMSTAQLLHCVSPAPWSLGEELEPDWSITTLNLDNQRITKMTNLTELVNLRWASFNNNNISKVEGLDRCLNLQELSLNDNSISTLSGLPRLHYLNKLSADRNTLTCLETPILGELPNLSFLSLEGNRVSSLHGIHRLRSLLELYISDNQISTTRDIYYMKGLTNLIILDLYGNPLMEQLENYRIYAVFHIPTLKALDGVAVEMAERDRARIVFTGRLLPDTIAEKLGHTHYQEITKLSMPSCSIRTVDLTPTDLFSNLHSVTLDHNNLTSFSGLVKLPNIKILSLNHNRIESIFPKKKAHLTKRQILHNKVHSSGYGKQNLSKFNRDTGPAVSLEPLMGSLEVLHLSHNGISDLIELQLSRLSNLKALFLQGNEITQVEGLEGLHHLRELVLDRNWIKVLSRNSFAAQKVLRELHMAENRIQELDHLESLTELRKLFLGKNKIQDITELEKLDVLPLLTELCVIGNPVSITTYKRRTHKIHTKLLRKIYKITENDNKRTPKDRKTHKMTPQTHSTNKQIKQQQRYTKITPKKKQKTAQNILQEKYKKRTTEMGKIPHNDQDNKHTQNERKTYKITIKSFVLSCINAQIAHYCKC</sequence>
<evidence type="ECO:0008006" key="6">
    <source>
        <dbReference type="Google" id="ProtNLM"/>
    </source>
</evidence>
<dbReference type="SUPFAM" id="SSF52058">
    <property type="entry name" value="L domain-like"/>
    <property type="match status" value="2"/>
</dbReference>
<dbReference type="SMART" id="SM00365">
    <property type="entry name" value="LRR_SD22"/>
    <property type="match status" value="15"/>
</dbReference>
<evidence type="ECO:0000256" key="2">
    <source>
        <dbReference type="ARBA" id="ARBA00022737"/>
    </source>
</evidence>
<dbReference type="SUPFAM" id="SSF52075">
    <property type="entry name" value="Outer arm dynein light chain 1"/>
    <property type="match status" value="1"/>
</dbReference>
<keyword evidence="1" id="KW-0433">Leucine-rich repeat</keyword>